<feature type="region of interest" description="Disordered" evidence="8">
    <location>
        <begin position="531"/>
        <end position="553"/>
    </location>
</feature>
<dbReference type="EMBL" id="JBHRVV010000001">
    <property type="protein sequence ID" value="MFC3460420.1"/>
    <property type="molecule type" value="Genomic_DNA"/>
</dbReference>
<evidence type="ECO:0000256" key="2">
    <source>
        <dbReference type="ARBA" id="ARBA00005346"/>
    </source>
</evidence>
<comment type="similarity">
    <text evidence="2">Belongs to the CPA3 antiporters (TC 2.A.63) subunit D family.</text>
</comment>
<feature type="transmembrane region" description="Helical" evidence="9">
    <location>
        <begin position="215"/>
        <end position="237"/>
    </location>
</feature>
<feature type="transmembrane region" description="Helical" evidence="9">
    <location>
        <begin position="334"/>
        <end position="353"/>
    </location>
</feature>
<gene>
    <name evidence="11" type="ORF">ACFOPH_19490</name>
</gene>
<dbReference type="PANTHER" id="PTHR42703">
    <property type="entry name" value="NADH DEHYDROGENASE"/>
    <property type="match status" value="1"/>
</dbReference>
<feature type="transmembrane region" description="Helical" evidence="9">
    <location>
        <begin position="441"/>
        <end position="463"/>
    </location>
</feature>
<dbReference type="RefSeq" id="WP_379736991.1">
    <property type="nucleotide sequence ID" value="NZ_JBHRVV010000001.1"/>
</dbReference>
<feature type="transmembrane region" description="Helical" evidence="9">
    <location>
        <begin position="85"/>
        <end position="104"/>
    </location>
</feature>
<feature type="domain" description="NADH:quinone oxidoreductase/Mrp antiporter transmembrane" evidence="10">
    <location>
        <begin position="133"/>
        <end position="441"/>
    </location>
</feature>
<dbReference type="Pfam" id="PF00361">
    <property type="entry name" value="Proton_antipo_M"/>
    <property type="match status" value="1"/>
</dbReference>
<dbReference type="InterPro" id="IPR001750">
    <property type="entry name" value="ND/Mrp_TM"/>
</dbReference>
<feature type="transmembrane region" description="Helical" evidence="9">
    <location>
        <begin position="59"/>
        <end position="79"/>
    </location>
</feature>
<feature type="transmembrane region" description="Helical" evidence="9">
    <location>
        <begin position="308"/>
        <end position="328"/>
    </location>
</feature>
<evidence type="ECO:0000313" key="12">
    <source>
        <dbReference type="Proteomes" id="UP001595665"/>
    </source>
</evidence>
<reference evidence="12" key="1">
    <citation type="journal article" date="2019" name="Int. J. Syst. Evol. Microbiol.">
        <title>The Global Catalogue of Microorganisms (GCM) 10K type strain sequencing project: providing services to taxonomists for standard genome sequencing and annotation.</title>
        <authorList>
            <consortium name="The Broad Institute Genomics Platform"/>
            <consortium name="The Broad Institute Genome Sequencing Center for Infectious Disease"/>
            <person name="Wu L."/>
            <person name="Ma J."/>
        </authorList>
    </citation>
    <scope>NUCLEOTIDE SEQUENCE [LARGE SCALE GENOMIC DNA]</scope>
    <source>
        <strain evidence="12">CCM 7480</strain>
    </source>
</reference>
<feature type="transmembrane region" description="Helical" evidence="9">
    <location>
        <begin position="169"/>
        <end position="188"/>
    </location>
</feature>
<keyword evidence="12" id="KW-1185">Reference proteome</keyword>
<evidence type="ECO:0000256" key="1">
    <source>
        <dbReference type="ARBA" id="ARBA00004651"/>
    </source>
</evidence>
<dbReference type="Proteomes" id="UP001595665">
    <property type="component" value="Unassembled WGS sequence"/>
</dbReference>
<comment type="subcellular location">
    <subcellularLocation>
        <location evidence="1">Cell membrane</location>
        <topology evidence="1">Multi-pass membrane protein</topology>
    </subcellularLocation>
    <subcellularLocation>
        <location evidence="7">Membrane</location>
        <topology evidence="7">Multi-pass membrane protein</topology>
    </subcellularLocation>
</comment>
<dbReference type="NCBIfam" id="NF009309">
    <property type="entry name" value="PRK12666.1"/>
    <property type="match status" value="1"/>
</dbReference>
<keyword evidence="5 9" id="KW-1133">Transmembrane helix</keyword>
<evidence type="ECO:0000256" key="9">
    <source>
        <dbReference type="SAM" id="Phobius"/>
    </source>
</evidence>
<evidence type="ECO:0000259" key="10">
    <source>
        <dbReference type="Pfam" id="PF00361"/>
    </source>
</evidence>
<evidence type="ECO:0000256" key="4">
    <source>
        <dbReference type="ARBA" id="ARBA00022692"/>
    </source>
</evidence>
<feature type="transmembrane region" description="Helical" evidence="9">
    <location>
        <begin position="283"/>
        <end position="301"/>
    </location>
</feature>
<feature type="transmembrane region" description="Helical" evidence="9">
    <location>
        <begin position="111"/>
        <end position="130"/>
    </location>
</feature>
<keyword evidence="3" id="KW-1003">Cell membrane</keyword>
<keyword evidence="4 7" id="KW-0812">Transmembrane</keyword>
<accession>A0ABV7PQH5</accession>
<evidence type="ECO:0000256" key="6">
    <source>
        <dbReference type="ARBA" id="ARBA00023136"/>
    </source>
</evidence>
<protein>
    <submittedName>
        <fullName evidence="11">Monovalent cation/H+ antiporter subunit D</fullName>
    </submittedName>
</protein>
<dbReference type="PANTHER" id="PTHR42703:SF1">
    <property type="entry name" value="NA(+)_H(+) ANTIPORTER SUBUNIT D1"/>
    <property type="match status" value="1"/>
</dbReference>
<evidence type="ECO:0000256" key="5">
    <source>
        <dbReference type="ARBA" id="ARBA00022989"/>
    </source>
</evidence>
<feature type="transmembrane region" description="Helical" evidence="9">
    <location>
        <begin position="249"/>
        <end position="271"/>
    </location>
</feature>
<evidence type="ECO:0000256" key="3">
    <source>
        <dbReference type="ARBA" id="ARBA00022475"/>
    </source>
</evidence>
<name>A0ABV7PQH5_9BURK</name>
<organism evidence="11 12">
    <name type="scientific">Massilia haematophila</name>
    <dbReference type="NCBI Taxonomy" id="457923"/>
    <lineage>
        <taxon>Bacteria</taxon>
        <taxon>Pseudomonadati</taxon>
        <taxon>Pseudomonadota</taxon>
        <taxon>Betaproteobacteria</taxon>
        <taxon>Burkholderiales</taxon>
        <taxon>Oxalobacteraceae</taxon>
        <taxon>Telluria group</taxon>
        <taxon>Massilia</taxon>
    </lineage>
</organism>
<evidence type="ECO:0000313" key="11">
    <source>
        <dbReference type="EMBL" id="MFC3460420.1"/>
    </source>
</evidence>
<evidence type="ECO:0000256" key="7">
    <source>
        <dbReference type="RuleBase" id="RU000320"/>
    </source>
</evidence>
<feature type="transmembrane region" description="Helical" evidence="9">
    <location>
        <begin position="398"/>
        <end position="421"/>
    </location>
</feature>
<keyword evidence="6 9" id="KW-0472">Membrane</keyword>
<feature type="transmembrane region" description="Helical" evidence="9">
    <location>
        <begin position="136"/>
        <end position="157"/>
    </location>
</feature>
<sequence>MSLPQHLVIVPILLPLICGAVLTPFTQGRHRFKFALGYASVLGQLITALLLMQQTDSQAWAGGIGVYLAANWAAPFGIALMADRLSALMLLLTAVLALAALNYAMQRWSRIGVHFHPLFQFLLMGINGAFLTHDLFNLFVFFEVMLAASYGLVLHGYNAERLRASMQYIAVNLAAALLFLLGTALIYATTGTLNMADLAARIGAMPVESSGLLQLGVTVLVLAFLVKAAMWPLGFWLPTTYAAASPPVAAMLVLMTKVGAYVILRLWLLLFSDGTNAGFGFDALLWGGLATIVFGAAGMLSTDSAGRMAGYSAIISSGTLLAVIGYGQPSLVTAGLYYLLGSTIAVAAFLLLVELIDRIRTPAASVLALTMEAWAVDEDEADDTPGEPRGKGVPAAMAFLSVAFAACALMIAGLPPLSGFVAKFSMFHALLNPDTGTVGAAGWTLMALIITSGLITIISMLRFGVRTFWATPVVTPPRLHLSEVAPITALLLLSMAMTVQARPLFDFLNRVSADIHRPAAYIERVLTEPALPGPTTSTSAGPGLSPGPAKEAP</sequence>
<proteinExistence type="inferred from homology"/>
<dbReference type="InterPro" id="IPR050586">
    <property type="entry name" value="CPA3_Na-H_Antiporter_D"/>
</dbReference>
<comment type="caution">
    <text evidence="11">The sequence shown here is derived from an EMBL/GenBank/DDBJ whole genome shotgun (WGS) entry which is preliminary data.</text>
</comment>
<feature type="transmembrane region" description="Helical" evidence="9">
    <location>
        <begin position="7"/>
        <end position="26"/>
    </location>
</feature>
<feature type="transmembrane region" description="Helical" evidence="9">
    <location>
        <begin position="32"/>
        <end position="52"/>
    </location>
</feature>
<feature type="transmembrane region" description="Helical" evidence="9">
    <location>
        <begin position="484"/>
        <end position="501"/>
    </location>
</feature>
<evidence type="ECO:0000256" key="8">
    <source>
        <dbReference type="SAM" id="MobiDB-lite"/>
    </source>
</evidence>